<dbReference type="PANTHER" id="PTHR11241">
    <property type="entry name" value="DEOXYURIDINE 5'-TRIPHOSPHATE NUCLEOTIDOHYDROLASE"/>
    <property type="match status" value="1"/>
</dbReference>
<comment type="similarity">
    <text evidence="1">Belongs to the dUTPase family.</text>
</comment>
<keyword evidence="3 7" id="KW-0378">Hydrolase</keyword>
<evidence type="ECO:0000256" key="2">
    <source>
        <dbReference type="ARBA" id="ARBA00012379"/>
    </source>
</evidence>
<proteinExistence type="inferred from homology"/>
<evidence type="ECO:0000313" key="7">
    <source>
        <dbReference type="EMBL" id="PSR27544.1"/>
    </source>
</evidence>
<sequence>MPTRSFAVITQYQNRNISLPKRHTKDSAGYDLASAEMVTLNPGEIHLVPTGLKVYMPPGEVLLVIIRSSWAVKKRCVLANQVGVIDRDYVDNPDNEGHIFIPIENRGPEQVIIKAGERIAQGIFVKFGVTDNDISDAERQGGFGSTTQ</sequence>
<evidence type="ECO:0000313" key="8">
    <source>
        <dbReference type="Proteomes" id="UP000242705"/>
    </source>
</evidence>
<dbReference type="InterPro" id="IPR033704">
    <property type="entry name" value="dUTPase_trimeric"/>
</dbReference>
<dbReference type="EC" id="3.6.1.23" evidence="2"/>
<evidence type="ECO:0000256" key="4">
    <source>
        <dbReference type="ARBA" id="ARBA00023080"/>
    </source>
</evidence>
<dbReference type="Proteomes" id="UP000242705">
    <property type="component" value="Unassembled WGS sequence"/>
</dbReference>
<dbReference type="GO" id="GO:0000287">
    <property type="term" value="F:magnesium ion binding"/>
    <property type="evidence" value="ECO:0007669"/>
    <property type="project" value="InterPro"/>
</dbReference>
<accession>A0A2T2WZ70</accession>
<comment type="caution">
    <text evidence="7">The sequence shown here is derived from an EMBL/GenBank/DDBJ whole genome shotgun (WGS) entry which is preliminary data.</text>
</comment>
<evidence type="ECO:0000256" key="3">
    <source>
        <dbReference type="ARBA" id="ARBA00022801"/>
    </source>
</evidence>
<dbReference type="Gene3D" id="2.70.40.10">
    <property type="match status" value="1"/>
</dbReference>
<dbReference type="EMBL" id="PXYX01000012">
    <property type="protein sequence ID" value="PSR27544.1"/>
    <property type="molecule type" value="Genomic_DNA"/>
</dbReference>
<dbReference type="SUPFAM" id="SSF51283">
    <property type="entry name" value="dUTPase-like"/>
    <property type="match status" value="1"/>
</dbReference>
<dbReference type="InterPro" id="IPR029054">
    <property type="entry name" value="dUTPase-like"/>
</dbReference>
<name>A0A2T2WZ70_SULTH</name>
<protein>
    <recommendedName>
        <fullName evidence="2">dUTP diphosphatase</fullName>
        <ecNumber evidence="2">3.6.1.23</ecNumber>
    </recommendedName>
</protein>
<organism evidence="7 8">
    <name type="scientific">Sulfobacillus thermosulfidooxidans</name>
    <dbReference type="NCBI Taxonomy" id="28034"/>
    <lineage>
        <taxon>Bacteria</taxon>
        <taxon>Bacillati</taxon>
        <taxon>Bacillota</taxon>
        <taxon>Clostridia</taxon>
        <taxon>Eubacteriales</taxon>
        <taxon>Clostridiales Family XVII. Incertae Sedis</taxon>
        <taxon>Sulfobacillus</taxon>
    </lineage>
</organism>
<evidence type="ECO:0000256" key="1">
    <source>
        <dbReference type="ARBA" id="ARBA00006581"/>
    </source>
</evidence>
<dbReference type="GO" id="GO:0046081">
    <property type="term" value="P:dUTP catabolic process"/>
    <property type="evidence" value="ECO:0007669"/>
    <property type="project" value="InterPro"/>
</dbReference>
<keyword evidence="4" id="KW-0546">Nucleotide metabolism</keyword>
<reference evidence="7 8" key="1">
    <citation type="journal article" date="2014" name="BMC Genomics">
        <title>Comparison of environmental and isolate Sulfobacillus genomes reveals diverse carbon, sulfur, nitrogen, and hydrogen metabolisms.</title>
        <authorList>
            <person name="Justice N.B."/>
            <person name="Norman A."/>
            <person name="Brown C.T."/>
            <person name="Singh A."/>
            <person name="Thomas B.C."/>
            <person name="Banfield J.F."/>
        </authorList>
    </citation>
    <scope>NUCLEOTIDE SEQUENCE [LARGE SCALE GENOMIC DNA]</scope>
    <source>
        <strain evidence="7">AMDSBA5</strain>
    </source>
</reference>
<gene>
    <name evidence="7" type="ORF">C7B47_08270</name>
</gene>
<dbReference type="GO" id="GO:0004170">
    <property type="term" value="F:dUTP diphosphatase activity"/>
    <property type="evidence" value="ECO:0007669"/>
    <property type="project" value="UniProtKB-EC"/>
</dbReference>
<dbReference type="Pfam" id="PF00692">
    <property type="entry name" value="dUTPase"/>
    <property type="match status" value="1"/>
</dbReference>
<dbReference type="GO" id="GO:0006226">
    <property type="term" value="P:dUMP biosynthetic process"/>
    <property type="evidence" value="ECO:0007669"/>
    <property type="project" value="InterPro"/>
</dbReference>
<evidence type="ECO:0000256" key="5">
    <source>
        <dbReference type="ARBA" id="ARBA00047686"/>
    </source>
</evidence>
<dbReference type="CDD" id="cd07557">
    <property type="entry name" value="trimeric_dUTPase"/>
    <property type="match status" value="1"/>
</dbReference>
<feature type="domain" description="dUTPase-like" evidence="6">
    <location>
        <begin position="16"/>
        <end position="146"/>
    </location>
</feature>
<evidence type="ECO:0000259" key="6">
    <source>
        <dbReference type="Pfam" id="PF00692"/>
    </source>
</evidence>
<dbReference type="InterPro" id="IPR036157">
    <property type="entry name" value="dUTPase-like_sf"/>
</dbReference>
<dbReference type="InterPro" id="IPR008181">
    <property type="entry name" value="dUTPase"/>
</dbReference>
<dbReference type="PANTHER" id="PTHR11241:SF0">
    <property type="entry name" value="DEOXYURIDINE 5'-TRIPHOSPHATE NUCLEOTIDOHYDROLASE"/>
    <property type="match status" value="1"/>
</dbReference>
<dbReference type="AlphaFoldDB" id="A0A2T2WZ70"/>
<comment type="catalytic activity">
    <reaction evidence="5">
        <text>dUTP + H2O = dUMP + diphosphate + H(+)</text>
        <dbReference type="Rhea" id="RHEA:10248"/>
        <dbReference type="ChEBI" id="CHEBI:15377"/>
        <dbReference type="ChEBI" id="CHEBI:15378"/>
        <dbReference type="ChEBI" id="CHEBI:33019"/>
        <dbReference type="ChEBI" id="CHEBI:61555"/>
        <dbReference type="ChEBI" id="CHEBI:246422"/>
        <dbReference type="EC" id="3.6.1.23"/>
    </reaction>
</comment>